<dbReference type="InterPro" id="IPR027417">
    <property type="entry name" value="P-loop_NTPase"/>
</dbReference>
<dbReference type="InterPro" id="IPR049730">
    <property type="entry name" value="SNF2/RAD54-like_C"/>
</dbReference>
<dbReference type="SMART" id="SM00487">
    <property type="entry name" value="DEXDc"/>
    <property type="match status" value="1"/>
</dbReference>
<dbReference type="PROSITE" id="PS51194">
    <property type="entry name" value="HELICASE_CTER"/>
    <property type="match status" value="1"/>
</dbReference>
<sequence length="966" mass="109080">MAEARSDESDVEGATKSLTRLSIHPNGELSSAQDAQKAKFNKLISKAKELSRQGNLEKALDYLERAYTIHKSEKLLKKIEKLKEVIQTYNEEEEENNNDDNQTQEVGNGFFLPAEVYKSLYPYQLEGILWFWQLYKQKQGGILGDDMGLGKTVQVVAFLAGMFDAGLIKSALIIMPVSLLTNWETEFNKWAPGIRVKLFHGSNKASRERNLRKVQQKHGVCLTTYGLVLTCYETLGTTCSGEEFLWDYIILDEGHKIKNTTKTSKNIRLIPAKNHFILTGTPIQNNLREMWALFDFVCEGTLLGTSRTFKHEYENPIVRARERDASAYEKRIGMEMSESLRKLIAPHFLRRTKAMVLEDKKENTGKDVTDGSNQSDKENKPENQARAPEQLTRKNDFIVWLCMSDTQQKIYSDFLTLERVKELLMSNRSPLVELNILKKICDHPRLLSTLACEQLGLDEEDRLASVDTSSGGDQEGSSFTIQPKGKGASETVLTQESCKVVFLVSLLNNLKSEGHRCLVFSQSRKMLDIIQRVITHKGHKVLRIDGTISKIDEREHLINTFQTDPSYSCFLLTTQVGGVGLTLTAADRVVIVDPSWNPATDAQAVDRVYRIGQKKTVIIYRLITCGTLEEKIYRNQVFKVALMKQTTGVSKNPFRYFSRQELCDLFTLDDPYTSKTQMQLEKMHSHHRKTDEELDKHISFLYSLNIFGISDHDLMYSQEAVEKTEQTTSPDKDAIQARVLRAQNLMAAEARVLGQVQGGDAQRLHKSVPINREQMSVKQKIQATFDSQQYFIPKKSDTKRFSPGSTLQAPAAVPVPEVVDLCSPSPKSISPGVESHLSLAELEAHSMEPGGEESLQMEFASLCLQNQDVSPSSVSCEADDLKAENPYFSCCPSGKHVSKNVNIVKCECLVSKDELEQYDELVKNARQLEKEGKTADATSHYLDALELKSSDIELQTKVMLLMRDTK</sequence>
<dbReference type="GO" id="GO:0016787">
    <property type="term" value="F:hydrolase activity"/>
    <property type="evidence" value="ECO:0007669"/>
    <property type="project" value="UniProtKB-KW"/>
</dbReference>
<feature type="domain" description="Helicase ATP-binding" evidence="4">
    <location>
        <begin position="132"/>
        <end position="300"/>
    </location>
</feature>
<dbReference type="InterPro" id="IPR000330">
    <property type="entry name" value="SNF2_N"/>
</dbReference>
<evidence type="ECO:0000256" key="1">
    <source>
        <dbReference type="ARBA" id="ARBA00022801"/>
    </source>
</evidence>
<name>A0AAD9R748_ACRCE</name>
<gene>
    <name evidence="6" type="ORF">P5673_000447</name>
</gene>
<dbReference type="CDD" id="cd18793">
    <property type="entry name" value="SF2_C_SNF"/>
    <property type="match status" value="1"/>
</dbReference>
<evidence type="ECO:0000313" key="7">
    <source>
        <dbReference type="Proteomes" id="UP001249851"/>
    </source>
</evidence>
<accession>A0AAD9R748</accession>
<feature type="coiled-coil region" evidence="2">
    <location>
        <begin position="72"/>
        <end position="102"/>
    </location>
</feature>
<reference evidence="6" key="2">
    <citation type="journal article" date="2023" name="Science">
        <title>Genomic signatures of disease resistance in endangered staghorn corals.</title>
        <authorList>
            <person name="Vollmer S.V."/>
            <person name="Selwyn J.D."/>
            <person name="Despard B.A."/>
            <person name="Roesel C.L."/>
        </authorList>
    </citation>
    <scope>NUCLEOTIDE SEQUENCE</scope>
    <source>
        <strain evidence="6">K2</strain>
    </source>
</reference>
<evidence type="ECO:0000259" key="4">
    <source>
        <dbReference type="PROSITE" id="PS51192"/>
    </source>
</evidence>
<dbReference type="GO" id="GO:0005524">
    <property type="term" value="F:ATP binding"/>
    <property type="evidence" value="ECO:0007669"/>
    <property type="project" value="InterPro"/>
</dbReference>
<dbReference type="SUPFAM" id="SSF52540">
    <property type="entry name" value="P-loop containing nucleoside triphosphate hydrolases"/>
    <property type="match status" value="2"/>
</dbReference>
<feature type="region of interest" description="Disordered" evidence="3">
    <location>
        <begin position="1"/>
        <end position="34"/>
    </location>
</feature>
<feature type="region of interest" description="Disordered" evidence="3">
    <location>
        <begin position="359"/>
        <end position="389"/>
    </location>
</feature>
<feature type="compositionally biased region" description="Polar residues" evidence="3">
    <location>
        <begin position="466"/>
        <end position="481"/>
    </location>
</feature>
<proteinExistence type="predicted"/>
<dbReference type="InterPro" id="IPR038718">
    <property type="entry name" value="SNF2-like_sf"/>
</dbReference>
<dbReference type="PANTHER" id="PTHR45629">
    <property type="entry name" value="SNF2/RAD54 FAMILY MEMBER"/>
    <property type="match status" value="1"/>
</dbReference>
<keyword evidence="1" id="KW-0378">Hydrolase</keyword>
<feature type="compositionally biased region" description="Basic and acidic residues" evidence="3">
    <location>
        <begin position="359"/>
        <end position="383"/>
    </location>
</feature>
<dbReference type="SMART" id="SM00490">
    <property type="entry name" value="HELICc"/>
    <property type="match status" value="1"/>
</dbReference>
<keyword evidence="2" id="KW-0175">Coiled coil</keyword>
<evidence type="ECO:0000259" key="5">
    <source>
        <dbReference type="PROSITE" id="PS51194"/>
    </source>
</evidence>
<comment type="caution">
    <text evidence="6">The sequence shown here is derived from an EMBL/GenBank/DDBJ whole genome shotgun (WGS) entry which is preliminary data.</text>
</comment>
<reference evidence="6" key="1">
    <citation type="journal article" date="2023" name="G3 (Bethesda)">
        <title>Whole genome assembly and annotation of the endangered Caribbean coral Acropora cervicornis.</title>
        <authorList>
            <person name="Selwyn J.D."/>
            <person name="Vollmer S.V."/>
        </authorList>
    </citation>
    <scope>NUCLEOTIDE SEQUENCE</scope>
    <source>
        <strain evidence="6">K2</strain>
    </source>
</reference>
<dbReference type="Proteomes" id="UP001249851">
    <property type="component" value="Unassembled WGS sequence"/>
</dbReference>
<dbReference type="GO" id="GO:0015616">
    <property type="term" value="F:DNA translocase activity"/>
    <property type="evidence" value="ECO:0007669"/>
    <property type="project" value="TreeGrafter"/>
</dbReference>
<evidence type="ECO:0000313" key="6">
    <source>
        <dbReference type="EMBL" id="KAK2574302.1"/>
    </source>
</evidence>
<keyword evidence="7" id="KW-1185">Reference proteome</keyword>
<dbReference type="PANTHER" id="PTHR45629:SF7">
    <property type="entry name" value="DNA EXCISION REPAIR PROTEIN ERCC-6-RELATED"/>
    <property type="match status" value="1"/>
</dbReference>
<dbReference type="Gene3D" id="3.40.50.300">
    <property type="entry name" value="P-loop containing nucleotide triphosphate hydrolases"/>
    <property type="match status" value="1"/>
</dbReference>
<organism evidence="6 7">
    <name type="scientific">Acropora cervicornis</name>
    <name type="common">Staghorn coral</name>
    <dbReference type="NCBI Taxonomy" id="6130"/>
    <lineage>
        <taxon>Eukaryota</taxon>
        <taxon>Metazoa</taxon>
        <taxon>Cnidaria</taxon>
        <taxon>Anthozoa</taxon>
        <taxon>Hexacorallia</taxon>
        <taxon>Scleractinia</taxon>
        <taxon>Astrocoeniina</taxon>
        <taxon>Acroporidae</taxon>
        <taxon>Acropora</taxon>
    </lineage>
</organism>
<dbReference type="CDD" id="cd18001">
    <property type="entry name" value="DEXHc_ERCC6L"/>
    <property type="match status" value="1"/>
</dbReference>
<dbReference type="FunFam" id="3.40.50.10810:FF:000042">
    <property type="entry name" value="SNF2 family helicase-like protein"/>
    <property type="match status" value="1"/>
</dbReference>
<dbReference type="InterPro" id="IPR050496">
    <property type="entry name" value="SNF2_RAD54_helicase_repair"/>
</dbReference>
<protein>
    <submittedName>
        <fullName evidence="6">DNA excision repair protein ERCC-6-like</fullName>
    </submittedName>
</protein>
<feature type="domain" description="Helicase C-terminal" evidence="5">
    <location>
        <begin position="502"/>
        <end position="655"/>
    </location>
</feature>
<dbReference type="Pfam" id="PF00271">
    <property type="entry name" value="Helicase_C"/>
    <property type="match status" value="1"/>
</dbReference>
<dbReference type="InterPro" id="IPR001650">
    <property type="entry name" value="Helicase_C-like"/>
</dbReference>
<feature type="region of interest" description="Disordered" evidence="3">
    <location>
        <begin position="464"/>
        <end position="485"/>
    </location>
</feature>
<dbReference type="PROSITE" id="PS51192">
    <property type="entry name" value="HELICASE_ATP_BIND_1"/>
    <property type="match status" value="1"/>
</dbReference>
<dbReference type="Pfam" id="PF00176">
    <property type="entry name" value="SNF2-rel_dom"/>
    <property type="match status" value="1"/>
</dbReference>
<evidence type="ECO:0000256" key="3">
    <source>
        <dbReference type="SAM" id="MobiDB-lite"/>
    </source>
</evidence>
<feature type="coiled-coil region" evidence="2">
    <location>
        <begin position="911"/>
        <end position="938"/>
    </location>
</feature>
<dbReference type="Gene3D" id="3.40.50.10810">
    <property type="entry name" value="Tandem AAA-ATPase domain"/>
    <property type="match status" value="1"/>
</dbReference>
<evidence type="ECO:0000256" key="2">
    <source>
        <dbReference type="SAM" id="Coils"/>
    </source>
</evidence>
<dbReference type="AlphaFoldDB" id="A0AAD9R748"/>
<dbReference type="InterPro" id="IPR014001">
    <property type="entry name" value="Helicase_ATP-bd"/>
</dbReference>
<dbReference type="EMBL" id="JARQWQ010000001">
    <property type="protein sequence ID" value="KAK2574302.1"/>
    <property type="molecule type" value="Genomic_DNA"/>
</dbReference>